<evidence type="ECO:0000256" key="19">
    <source>
        <dbReference type="RuleBase" id="RU004335"/>
    </source>
</evidence>
<dbReference type="SUPFAM" id="SSF51445">
    <property type="entry name" value="(Trans)glycosidases"/>
    <property type="match status" value="1"/>
</dbReference>
<name>A0A9N9EEJ3_9GLOM</name>
<dbReference type="Pfam" id="PF00332">
    <property type="entry name" value="Glyco_hydro_17"/>
    <property type="match status" value="1"/>
</dbReference>
<dbReference type="InterPro" id="IPR000490">
    <property type="entry name" value="Glyco_hydro_17"/>
</dbReference>
<evidence type="ECO:0000256" key="21">
    <source>
        <dbReference type="SAM" id="Phobius"/>
    </source>
</evidence>
<dbReference type="Gene3D" id="3.20.20.80">
    <property type="entry name" value="Glycosidases"/>
    <property type="match status" value="2"/>
</dbReference>
<evidence type="ECO:0000256" key="9">
    <source>
        <dbReference type="ARBA" id="ARBA00022729"/>
    </source>
</evidence>
<evidence type="ECO:0000256" key="12">
    <source>
        <dbReference type="ARBA" id="ARBA00023180"/>
    </source>
</evidence>
<keyword evidence="11 21" id="KW-0472">Membrane</keyword>
<dbReference type="GO" id="GO:0005576">
    <property type="term" value="C:extracellular region"/>
    <property type="evidence" value="ECO:0007669"/>
    <property type="project" value="TreeGrafter"/>
</dbReference>
<evidence type="ECO:0000256" key="8">
    <source>
        <dbReference type="ARBA" id="ARBA00022525"/>
    </source>
</evidence>
<evidence type="ECO:0000256" key="7">
    <source>
        <dbReference type="ARBA" id="ARBA00022512"/>
    </source>
</evidence>
<dbReference type="GO" id="GO:0042973">
    <property type="term" value="F:glucan endo-1,3-beta-D-glucosidase activity"/>
    <property type="evidence" value="ECO:0007669"/>
    <property type="project" value="UniProtKB-EC"/>
</dbReference>
<evidence type="ECO:0000256" key="6">
    <source>
        <dbReference type="ARBA" id="ARBA00022475"/>
    </source>
</evidence>
<keyword evidence="6" id="KW-1003">Cell membrane</keyword>
<comment type="catalytic activity">
    <reaction evidence="1">
        <text>Hydrolysis of (1-&gt;3)-beta-D-glucosidic linkages in (1-&gt;3)-beta-D-glucans.</text>
        <dbReference type="EC" id="3.2.1.39"/>
    </reaction>
</comment>
<evidence type="ECO:0000256" key="3">
    <source>
        <dbReference type="ARBA" id="ARBA00004401"/>
    </source>
</evidence>
<evidence type="ECO:0000256" key="16">
    <source>
        <dbReference type="ARBA" id="ARBA00037649"/>
    </source>
</evidence>
<comment type="similarity">
    <text evidence="4 19">Belongs to the glycosyl hydrolase 17 family.</text>
</comment>
<gene>
    <name evidence="22" type="ORF">AMORRO_LOCUS10844</name>
</gene>
<keyword evidence="12" id="KW-0325">Glycoprotein</keyword>
<keyword evidence="23" id="KW-1185">Reference proteome</keyword>
<feature type="transmembrane region" description="Helical" evidence="21">
    <location>
        <begin position="36"/>
        <end position="58"/>
    </location>
</feature>
<keyword evidence="14" id="KW-0961">Cell wall biogenesis/degradation</keyword>
<evidence type="ECO:0000256" key="20">
    <source>
        <dbReference type="SAM" id="MobiDB-lite"/>
    </source>
</evidence>
<dbReference type="GO" id="GO:0005886">
    <property type="term" value="C:plasma membrane"/>
    <property type="evidence" value="ECO:0007669"/>
    <property type="project" value="UniProtKB-SubCell"/>
</dbReference>
<keyword evidence="13" id="KW-0119">Carbohydrate metabolism</keyword>
<dbReference type="EC" id="3.2.1.39" evidence="5"/>
<evidence type="ECO:0000256" key="17">
    <source>
        <dbReference type="ARBA" id="ARBA00042373"/>
    </source>
</evidence>
<comment type="function">
    <text evidence="16">Glucanases play a role in cell expansion during growth, in cell-cell fusion during mating, and in spore release during sporulation. This enzyme may be involved in beta-glucan degradation. Active on laminarin and lichenan.</text>
</comment>
<keyword evidence="15" id="KW-0624">Polysaccharide degradation</keyword>
<evidence type="ECO:0000313" key="22">
    <source>
        <dbReference type="EMBL" id="CAG8671595.1"/>
    </source>
</evidence>
<evidence type="ECO:0000313" key="23">
    <source>
        <dbReference type="Proteomes" id="UP000789342"/>
    </source>
</evidence>
<keyword evidence="9" id="KW-0732">Signal</keyword>
<dbReference type="OrthoDB" id="77201at2759"/>
<sequence length="382" mass="42359">MDTDEKLWRRLSSASKDAESNEWLLKQQQKARRQKIIIATIGLAILGAIVAVIVLHYLHPNSPIYPTGSGSNGGNSTDNGNSPSSGNPSKSNNNTIIPDKSLIHSFYGIGYTPLNTQFPSCGATLANITEDIKILSQLTSRIRLYGQDCQQADMVLQAIRNLKVNMSVILTIWVDSNMTTYKRQYDSFFNTLKTYGADGNIDSVSVGNEVLFRKEISSSDLFARMADVRSKVKAMGFKDIKVSTSDLGSNYDSSMIKASDTLLANIHPFFAGVPAEQGSNWTFKYFNDNIVVPGMGKPAIISEVGWPTQNGTLNASIASVPNLQTFMDDFVCEANRRKVPYYFFEAYDEPWKIITGSEMECHWGLMTVNRELKVKIPNCPID</sequence>
<organism evidence="22 23">
    <name type="scientific">Acaulospora morrowiae</name>
    <dbReference type="NCBI Taxonomy" id="94023"/>
    <lineage>
        <taxon>Eukaryota</taxon>
        <taxon>Fungi</taxon>
        <taxon>Fungi incertae sedis</taxon>
        <taxon>Mucoromycota</taxon>
        <taxon>Glomeromycotina</taxon>
        <taxon>Glomeromycetes</taxon>
        <taxon>Diversisporales</taxon>
        <taxon>Acaulosporaceae</taxon>
        <taxon>Acaulospora</taxon>
    </lineage>
</organism>
<keyword evidence="10" id="KW-0378">Hydrolase</keyword>
<proteinExistence type="inferred from homology"/>
<dbReference type="InterPro" id="IPR017853">
    <property type="entry name" value="GH"/>
</dbReference>
<evidence type="ECO:0000256" key="14">
    <source>
        <dbReference type="ARBA" id="ARBA00023316"/>
    </source>
</evidence>
<keyword evidence="8" id="KW-0964">Secreted</keyword>
<dbReference type="EMBL" id="CAJVPV010012655">
    <property type="protein sequence ID" value="CAG8671595.1"/>
    <property type="molecule type" value="Genomic_DNA"/>
</dbReference>
<dbReference type="GO" id="GO:0009277">
    <property type="term" value="C:fungal-type cell wall"/>
    <property type="evidence" value="ECO:0007669"/>
    <property type="project" value="TreeGrafter"/>
</dbReference>
<evidence type="ECO:0000256" key="15">
    <source>
        <dbReference type="ARBA" id="ARBA00023326"/>
    </source>
</evidence>
<keyword evidence="21" id="KW-0812">Transmembrane</keyword>
<feature type="region of interest" description="Disordered" evidence="20">
    <location>
        <begin position="68"/>
        <end position="94"/>
    </location>
</feature>
<evidence type="ECO:0000256" key="5">
    <source>
        <dbReference type="ARBA" id="ARBA00012780"/>
    </source>
</evidence>
<dbReference type="AlphaFoldDB" id="A0A9N9EEJ3"/>
<dbReference type="GO" id="GO:0009986">
    <property type="term" value="C:cell surface"/>
    <property type="evidence" value="ECO:0007669"/>
    <property type="project" value="TreeGrafter"/>
</dbReference>
<evidence type="ECO:0000256" key="10">
    <source>
        <dbReference type="ARBA" id="ARBA00022801"/>
    </source>
</evidence>
<dbReference type="GO" id="GO:0000272">
    <property type="term" value="P:polysaccharide catabolic process"/>
    <property type="evidence" value="ECO:0007669"/>
    <property type="project" value="UniProtKB-KW"/>
</dbReference>
<reference evidence="22" key="1">
    <citation type="submission" date="2021-06" db="EMBL/GenBank/DDBJ databases">
        <authorList>
            <person name="Kallberg Y."/>
            <person name="Tangrot J."/>
            <person name="Rosling A."/>
        </authorList>
    </citation>
    <scope>NUCLEOTIDE SEQUENCE</scope>
    <source>
        <strain evidence="22">CL551</strain>
    </source>
</reference>
<comment type="subcellular location">
    <subcellularLocation>
        <location evidence="3">Cell membrane</location>
        <topology evidence="3">Single-pass type II membrane protein</topology>
    </subcellularLocation>
    <subcellularLocation>
        <location evidence="2">Secreted</location>
        <location evidence="2">Cell wall</location>
    </subcellularLocation>
</comment>
<keyword evidence="21" id="KW-1133">Transmembrane helix</keyword>
<dbReference type="PANTHER" id="PTHR16631">
    <property type="entry name" value="GLUCAN 1,3-BETA-GLUCOSIDASE"/>
    <property type="match status" value="1"/>
</dbReference>
<accession>A0A9N9EEJ3</accession>
<evidence type="ECO:0000256" key="2">
    <source>
        <dbReference type="ARBA" id="ARBA00004191"/>
    </source>
</evidence>
<comment type="caution">
    <text evidence="22">The sequence shown here is derived from an EMBL/GenBank/DDBJ whole genome shotgun (WGS) entry which is preliminary data.</text>
</comment>
<evidence type="ECO:0000256" key="11">
    <source>
        <dbReference type="ARBA" id="ARBA00023136"/>
    </source>
</evidence>
<protein>
    <recommendedName>
        <fullName evidence="5">glucan endo-1,3-beta-D-glucosidase</fullName>
        <ecNumber evidence="5">3.2.1.39</ecNumber>
    </recommendedName>
    <alternativeName>
        <fullName evidence="18">Endo-1,3-beta-glucanase btgC</fullName>
    </alternativeName>
    <alternativeName>
        <fullName evidence="17">Laminarinase btgC</fullName>
    </alternativeName>
</protein>
<evidence type="ECO:0000256" key="18">
    <source>
        <dbReference type="ARBA" id="ARBA00043078"/>
    </source>
</evidence>
<dbReference type="Proteomes" id="UP000789342">
    <property type="component" value="Unassembled WGS sequence"/>
</dbReference>
<evidence type="ECO:0000256" key="1">
    <source>
        <dbReference type="ARBA" id="ARBA00000382"/>
    </source>
</evidence>
<keyword evidence="7" id="KW-0134">Cell wall</keyword>
<evidence type="ECO:0000256" key="13">
    <source>
        <dbReference type="ARBA" id="ARBA00023277"/>
    </source>
</evidence>
<dbReference type="InterPro" id="IPR050732">
    <property type="entry name" value="Beta-glucan_modifiers"/>
</dbReference>
<dbReference type="GO" id="GO:0071555">
    <property type="term" value="P:cell wall organization"/>
    <property type="evidence" value="ECO:0007669"/>
    <property type="project" value="UniProtKB-KW"/>
</dbReference>
<dbReference type="PANTHER" id="PTHR16631:SF17">
    <property type="entry name" value="GLUCAN ENDO-1,3-BETA-GLUCOSIDASE BTGC"/>
    <property type="match status" value="1"/>
</dbReference>
<evidence type="ECO:0000256" key="4">
    <source>
        <dbReference type="ARBA" id="ARBA00008773"/>
    </source>
</evidence>